<proteinExistence type="inferred from homology"/>
<evidence type="ECO:0000256" key="1">
    <source>
        <dbReference type="ARBA" id="ARBA00001255"/>
    </source>
</evidence>
<dbReference type="PANTHER" id="PTHR43053">
    <property type="entry name" value="GLYCOSIDASE FAMILY 31"/>
    <property type="match status" value="1"/>
</dbReference>
<feature type="domain" description="Glycosyl hydrolase family 36 C-terminal" evidence="8">
    <location>
        <begin position="687"/>
        <end position="761"/>
    </location>
</feature>
<feature type="domain" description="Glycosyl hydrolase family 36 N-terminal" evidence="9">
    <location>
        <begin position="105"/>
        <end position="319"/>
    </location>
</feature>
<reference evidence="10" key="1">
    <citation type="journal article" date="2021" name="Nat. Commun.">
        <title>Genetic determinants of endophytism in the Arabidopsis root mycobiome.</title>
        <authorList>
            <person name="Mesny F."/>
            <person name="Miyauchi S."/>
            <person name="Thiergart T."/>
            <person name="Pickel B."/>
            <person name="Atanasova L."/>
            <person name="Karlsson M."/>
            <person name="Huettel B."/>
            <person name="Barry K.W."/>
            <person name="Haridas S."/>
            <person name="Chen C."/>
            <person name="Bauer D."/>
            <person name="Andreopoulos W."/>
            <person name="Pangilinan J."/>
            <person name="LaButti K."/>
            <person name="Riley R."/>
            <person name="Lipzen A."/>
            <person name="Clum A."/>
            <person name="Drula E."/>
            <person name="Henrissat B."/>
            <person name="Kohler A."/>
            <person name="Grigoriev I.V."/>
            <person name="Martin F.M."/>
            <person name="Hacquard S."/>
        </authorList>
    </citation>
    <scope>NUCLEOTIDE SEQUENCE</scope>
    <source>
        <strain evidence="10">MPI-CAGE-CH-0235</strain>
    </source>
</reference>
<dbReference type="PIRSF" id="PIRSF005536">
    <property type="entry name" value="Agal"/>
    <property type="match status" value="1"/>
</dbReference>
<dbReference type="Pfam" id="PF16874">
    <property type="entry name" value="Glyco_hydro_36C"/>
    <property type="match status" value="1"/>
</dbReference>
<dbReference type="EMBL" id="JAGPNK010000003">
    <property type="protein sequence ID" value="KAH7324233.1"/>
    <property type="molecule type" value="Genomic_DNA"/>
</dbReference>
<dbReference type="InterPro" id="IPR050985">
    <property type="entry name" value="Alpha-glycosidase_related"/>
</dbReference>
<dbReference type="EC" id="3.2.1.22" evidence="2 5"/>
<feature type="binding site" evidence="7">
    <location>
        <begin position="401"/>
        <end position="402"/>
    </location>
    <ligand>
        <name>substrate</name>
    </ligand>
</feature>
<feature type="binding site" evidence="7">
    <location>
        <position position="488"/>
    </location>
    <ligand>
        <name>substrate</name>
    </ligand>
</feature>
<feature type="active site" description="Proton donor" evidence="6">
    <location>
        <position position="585"/>
    </location>
</feature>
<evidence type="ECO:0000256" key="3">
    <source>
        <dbReference type="ARBA" id="ARBA00022801"/>
    </source>
</evidence>
<dbReference type="Pfam" id="PF16875">
    <property type="entry name" value="Glyco_hydro_36N"/>
    <property type="match status" value="1"/>
</dbReference>
<feature type="active site" description="Nucleophile" evidence="6">
    <location>
        <position position="523"/>
    </location>
</feature>
<dbReference type="GO" id="GO:0004557">
    <property type="term" value="F:alpha-galactosidase activity"/>
    <property type="evidence" value="ECO:0007669"/>
    <property type="project" value="UniProtKB-UniRule"/>
</dbReference>
<feature type="binding site" evidence="7">
    <location>
        <begin position="521"/>
        <end position="525"/>
    </location>
    <ligand>
        <name>substrate</name>
    </ligand>
</feature>
<dbReference type="GO" id="GO:0016052">
    <property type="term" value="P:carbohydrate catabolic process"/>
    <property type="evidence" value="ECO:0007669"/>
    <property type="project" value="InterPro"/>
</dbReference>
<evidence type="ECO:0000313" key="11">
    <source>
        <dbReference type="Proteomes" id="UP000813444"/>
    </source>
</evidence>
<dbReference type="InterPro" id="IPR031704">
    <property type="entry name" value="Glyco_hydro_36_N"/>
</dbReference>
<comment type="catalytic activity">
    <reaction evidence="1 5">
        <text>Hydrolysis of terminal, non-reducing alpha-D-galactose residues in alpha-D-galactosides, including galactose oligosaccharides, galactomannans and galactolipids.</text>
        <dbReference type="EC" id="3.2.1.22"/>
    </reaction>
</comment>
<evidence type="ECO:0000256" key="2">
    <source>
        <dbReference type="ARBA" id="ARBA00012755"/>
    </source>
</evidence>
<dbReference type="Pfam" id="PF02065">
    <property type="entry name" value="Melibiase"/>
    <property type="match status" value="1"/>
</dbReference>
<dbReference type="Gene3D" id="2.70.98.60">
    <property type="entry name" value="alpha-galactosidase from lactobacil brevis"/>
    <property type="match status" value="1"/>
</dbReference>
<sequence>MAGSTMLKSTISAQSLDLPTANMLPKSIFAALLATSLRNLASAQDDSGPIIASNGSFALHGDNVSYRFHVDTEWGDLISDHFGGSADEDGISVDLGWTPGWVGPIGRVRREFPDVGRGDMRTPAVEIKHASGHTVSNFRYESHEIMAGKPSLPGLPHTFGEDSDVSTLIVHMFDNYSSVAADLSYSIFPRYDAIVRSVNITNRGNETIEIQNLASLSVDLPYTDLEMLQLRGDWGRETNRIRRKIDYGTQGFESRTGYSSHLNNPFLSLVTPTTNELHGEAWGFSLIYSGSFAVQVEKSSQDVTRATIGMNPYHLSWELSPGESFTSPECVSVFSDSGIGGMSRKYHRLFRNHLMKSKFALQERPPLLNSWEGLYFEINETSVYRIAEQAAELGAKLLVMDDGWFGNNYPRNNDTLGLGDWHANEEKFPNGLPSLVENITAITVANSSDNMRFGIWFEPEMVNPRSDLYQEHPDWVLHAENYPRTTTRSQLVLNVALPEVQEFIIESLSRHLRGANISYVKWDNNRGMHEMAHPSTSHRYILGLYKIMQNLTTEFPDVLFEGCASGGGRFDPGMLHYFPQAWTSDNTDAVERVAIQFGTSLVYPLSAMGAHISHVPNYLTDRTTSLKFRAHVALMGGSFGLELDPEDMDEDERAEVPEILALSQRLNPIIINGDLYRLTSPTETNHPSALVVSEDGNQVILFAYQIKPDPNNAWPYFRLAGLDRSARYRIDDGPTLSGATLMNIGIQLSFDGEFDSHLIILEKQ</sequence>
<evidence type="ECO:0000256" key="7">
    <source>
        <dbReference type="PIRSR" id="PIRSR005536-2"/>
    </source>
</evidence>
<dbReference type="InterPro" id="IPR013785">
    <property type="entry name" value="Aldolase_TIM"/>
</dbReference>
<feature type="binding site" evidence="7">
    <location>
        <position position="234"/>
    </location>
    <ligand>
        <name>substrate</name>
    </ligand>
</feature>
<evidence type="ECO:0000256" key="6">
    <source>
        <dbReference type="PIRSR" id="PIRSR005536-1"/>
    </source>
</evidence>
<protein>
    <recommendedName>
        <fullName evidence="2 5">Alpha-galactosidase</fullName>
        <ecNumber evidence="2 5">3.2.1.22</ecNumber>
    </recommendedName>
</protein>
<dbReference type="InterPro" id="IPR031705">
    <property type="entry name" value="Glyco_hydro_36_C"/>
</dbReference>
<dbReference type="InterPro" id="IPR017853">
    <property type="entry name" value="GH"/>
</dbReference>
<accession>A0A8K0SV08</accession>
<dbReference type="InterPro" id="IPR002252">
    <property type="entry name" value="Glyco_hydro_36"/>
</dbReference>
<comment type="caution">
    <text evidence="10">The sequence shown here is derived from an EMBL/GenBank/DDBJ whole genome shotgun (WGS) entry which is preliminary data.</text>
</comment>
<dbReference type="FunFam" id="3.20.20.70:FF:000118">
    <property type="entry name" value="Alpha-galactosidase"/>
    <property type="match status" value="1"/>
</dbReference>
<evidence type="ECO:0000313" key="10">
    <source>
        <dbReference type="EMBL" id="KAH7324233.1"/>
    </source>
</evidence>
<evidence type="ECO:0000256" key="5">
    <source>
        <dbReference type="PIRNR" id="PIRNR005536"/>
    </source>
</evidence>
<dbReference type="AlphaFoldDB" id="A0A8K0SV08"/>
<keyword evidence="11" id="KW-1185">Reference proteome</keyword>
<dbReference type="PRINTS" id="PR00743">
    <property type="entry name" value="GLHYDRLASE36"/>
</dbReference>
<evidence type="ECO:0000259" key="8">
    <source>
        <dbReference type="Pfam" id="PF16874"/>
    </source>
</evidence>
<name>A0A8K0SV08_9HYPO</name>
<dbReference type="InterPro" id="IPR013780">
    <property type="entry name" value="Glyco_hydro_b"/>
</dbReference>
<dbReference type="CDD" id="cd14791">
    <property type="entry name" value="GH36"/>
    <property type="match status" value="1"/>
</dbReference>
<dbReference type="InterPro" id="IPR038417">
    <property type="entry name" value="Alpga-gal_N_sf"/>
</dbReference>
<keyword evidence="4 5" id="KW-0326">Glycosidase</keyword>
<feature type="binding site" evidence="7">
    <location>
        <position position="563"/>
    </location>
    <ligand>
        <name>substrate</name>
    </ligand>
</feature>
<keyword evidence="3 5" id="KW-0378">Hydrolase</keyword>
<evidence type="ECO:0000256" key="4">
    <source>
        <dbReference type="ARBA" id="ARBA00023295"/>
    </source>
</evidence>
<evidence type="ECO:0000259" key="9">
    <source>
        <dbReference type="Pfam" id="PF16875"/>
    </source>
</evidence>
<dbReference type="SUPFAM" id="SSF51445">
    <property type="entry name" value="(Trans)glycosidases"/>
    <property type="match status" value="1"/>
</dbReference>
<dbReference type="OrthoDB" id="5795902at2759"/>
<organism evidence="10 11">
    <name type="scientific">Stachybotrys elegans</name>
    <dbReference type="NCBI Taxonomy" id="80388"/>
    <lineage>
        <taxon>Eukaryota</taxon>
        <taxon>Fungi</taxon>
        <taxon>Dikarya</taxon>
        <taxon>Ascomycota</taxon>
        <taxon>Pezizomycotina</taxon>
        <taxon>Sordariomycetes</taxon>
        <taxon>Hypocreomycetidae</taxon>
        <taxon>Hypocreales</taxon>
        <taxon>Stachybotryaceae</taxon>
        <taxon>Stachybotrys</taxon>
    </lineage>
</organism>
<gene>
    <name evidence="10" type="ORF">B0I35DRAFT_387891</name>
</gene>
<comment type="function">
    <text evidence="5">Hydrolyzes a variety of simple alpha-D-galactoside as well as more complex molecules such as oligosaccharides and polysaccharides.</text>
</comment>
<dbReference type="Proteomes" id="UP000813444">
    <property type="component" value="Unassembled WGS sequence"/>
</dbReference>
<feature type="binding site" evidence="7">
    <location>
        <position position="585"/>
    </location>
    <ligand>
        <name>substrate</name>
    </ligand>
</feature>
<dbReference type="Gene3D" id="3.20.20.70">
    <property type="entry name" value="Aldolase class I"/>
    <property type="match status" value="1"/>
</dbReference>
<dbReference type="PANTHER" id="PTHR43053:SF3">
    <property type="entry name" value="ALPHA-GALACTOSIDASE C-RELATED"/>
    <property type="match status" value="1"/>
</dbReference>
<comment type="similarity">
    <text evidence="5">Belongs to the glycosyl hydrolase.</text>
</comment>
<dbReference type="Gene3D" id="2.60.40.1180">
    <property type="entry name" value="Golgi alpha-mannosidase II"/>
    <property type="match status" value="1"/>
</dbReference>